<protein>
    <recommendedName>
        <fullName evidence="2">histidine kinase</fullName>
        <ecNumber evidence="2">2.7.13.3</ecNumber>
    </recommendedName>
</protein>
<gene>
    <name evidence="9" type="ORF">QQ91_0014465</name>
</gene>
<evidence type="ECO:0000259" key="8">
    <source>
        <dbReference type="PROSITE" id="PS50109"/>
    </source>
</evidence>
<dbReference type="Pfam" id="PF00512">
    <property type="entry name" value="HisKA"/>
    <property type="match status" value="1"/>
</dbReference>
<dbReference type="EMBL" id="JTHE03000084">
    <property type="protein sequence ID" value="MCM1984024.1"/>
    <property type="molecule type" value="Genomic_DNA"/>
</dbReference>
<evidence type="ECO:0000256" key="4">
    <source>
        <dbReference type="ARBA" id="ARBA00022679"/>
    </source>
</evidence>
<dbReference type="Gene3D" id="1.10.287.130">
    <property type="match status" value="1"/>
</dbReference>
<evidence type="ECO:0000313" key="10">
    <source>
        <dbReference type="Proteomes" id="UP000031561"/>
    </source>
</evidence>
<dbReference type="EC" id="2.7.13.3" evidence="2"/>
<keyword evidence="6" id="KW-0902">Two-component regulatory system</keyword>
<dbReference type="Gene3D" id="3.30.565.10">
    <property type="entry name" value="Histidine kinase-like ATPase, C-terminal domain"/>
    <property type="match status" value="1"/>
</dbReference>
<keyword evidence="5 9" id="KW-0418">Kinase</keyword>
<dbReference type="PANTHER" id="PTHR43547:SF2">
    <property type="entry name" value="HYBRID SIGNAL TRANSDUCTION HISTIDINE KINASE C"/>
    <property type="match status" value="1"/>
</dbReference>
<dbReference type="SMART" id="SM00388">
    <property type="entry name" value="HisKA"/>
    <property type="match status" value="1"/>
</dbReference>
<reference evidence="9 10" key="1">
    <citation type="journal article" date="2015" name="Genome Announc.">
        <title>Draft Genome Sequence of Filamentous Marine Cyanobacterium Lyngbya confervoides Strain BDU141951.</title>
        <authorList>
            <person name="Chandrababunaidu M.M."/>
            <person name="Sen D."/>
            <person name="Tripathy S."/>
        </authorList>
    </citation>
    <scope>NUCLEOTIDE SEQUENCE [LARGE SCALE GENOMIC DNA]</scope>
    <source>
        <strain evidence="9 10">BDU141951</strain>
    </source>
</reference>
<sequence>MRTWTRTHWFLAMLFLVVIGLEYSTPSPYVFGYLYIGAVLLASVRLGHRETLWVTGIAVGLTLLNLWIPGVEPIRPITLANRTITVLALIVTAWLSDRIQQYEAAMLRQQVQLATQTQLAKVREDFVSTLTHDLKTPLLGALETLKAFQSGQFGAITPAQQRAIAIMNRSHCMTLQLVETLMDVYRNDMEGLHLQRTVVDLTKLAEDVILQLTPLATSRQIHLCLRQRDSDFRQAYCVNADAFQLQRVFNNLLTNAINHSPRGRKVEISITLKNNDYLVQILDEGQGIPEHDLPHLFERFYQGHDDRQAKGSGLGLYLSRQIIVAHGGKIWAEQRSPQGAIFAFCLPLDS</sequence>
<dbReference type="SUPFAM" id="SSF55874">
    <property type="entry name" value="ATPase domain of HSP90 chaperone/DNA topoisomerase II/histidine kinase"/>
    <property type="match status" value="1"/>
</dbReference>
<keyword evidence="10" id="KW-1185">Reference proteome</keyword>
<evidence type="ECO:0000256" key="6">
    <source>
        <dbReference type="ARBA" id="ARBA00023012"/>
    </source>
</evidence>
<dbReference type="CDD" id="cd00082">
    <property type="entry name" value="HisKA"/>
    <property type="match status" value="1"/>
</dbReference>
<evidence type="ECO:0000256" key="3">
    <source>
        <dbReference type="ARBA" id="ARBA00022553"/>
    </source>
</evidence>
<evidence type="ECO:0000256" key="5">
    <source>
        <dbReference type="ARBA" id="ARBA00022777"/>
    </source>
</evidence>
<dbReference type="InterPro" id="IPR004358">
    <property type="entry name" value="Sig_transdc_His_kin-like_C"/>
</dbReference>
<keyword evidence="7" id="KW-1133">Transmembrane helix</keyword>
<dbReference type="SMART" id="SM00387">
    <property type="entry name" value="HATPase_c"/>
    <property type="match status" value="1"/>
</dbReference>
<keyword evidence="4" id="KW-0808">Transferase</keyword>
<dbReference type="PRINTS" id="PR00344">
    <property type="entry name" value="BCTRLSENSOR"/>
</dbReference>
<dbReference type="PROSITE" id="PS50109">
    <property type="entry name" value="HIS_KIN"/>
    <property type="match status" value="1"/>
</dbReference>
<proteinExistence type="predicted"/>
<feature type="domain" description="Histidine kinase" evidence="8">
    <location>
        <begin position="129"/>
        <end position="350"/>
    </location>
</feature>
<dbReference type="FunFam" id="1.10.287.130:FF:000039">
    <property type="entry name" value="Sensor-like histidine kinase YfhK"/>
    <property type="match status" value="1"/>
</dbReference>
<feature type="transmembrane region" description="Helical" evidence="7">
    <location>
        <begin position="52"/>
        <end position="71"/>
    </location>
</feature>
<dbReference type="InterPro" id="IPR036890">
    <property type="entry name" value="HATPase_C_sf"/>
</dbReference>
<dbReference type="InterPro" id="IPR005467">
    <property type="entry name" value="His_kinase_dom"/>
</dbReference>
<keyword evidence="7" id="KW-0472">Membrane</keyword>
<evidence type="ECO:0000313" key="9">
    <source>
        <dbReference type="EMBL" id="MCM1984024.1"/>
    </source>
</evidence>
<dbReference type="Pfam" id="PF02518">
    <property type="entry name" value="HATPase_c"/>
    <property type="match status" value="1"/>
</dbReference>
<dbReference type="InterPro" id="IPR003661">
    <property type="entry name" value="HisK_dim/P_dom"/>
</dbReference>
<dbReference type="GO" id="GO:0000160">
    <property type="term" value="P:phosphorelay signal transduction system"/>
    <property type="evidence" value="ECO:0007669"/>
    <property type="project" value="UniProtKB-KW"/>
</dbReference>
<dbReference type="FunFam" id="3.30.565.10:FF:000006">
    <property type="entry name" value="Sensor histidine kinase WalK"/>
    <property type="match status" value="1"/>
</dbReference>
<dbReference type="Proteomes" id="UP000031561">
    <property type="component" value="Unassembled WGS sequence"/>
</dbReference>
<dbReference type="PANTHER" id="PTHR43547">
    <property type="entry name" value="TWO-COMPONENT HISTIDINE KINASE"/>
    <property type="match status" value="1"/>
</dbReference>
<comment type="caution">
    <text evidence="9">The sequence shown here is derived from an EMBL/GenBank/DDBJ whole genome shotgun (WGS) entry which is preliminary data.</text>
</comment>
<name>A0ABD4T5T4_9CYAN</name>
<feature type="transmembrane region" description="Helical" evidence="7">
    <location>
        <begin position="7"/>
        <end position="24"/>
    </location>
</feature>
<dbReference type="GO" id="GO:0004673">
    <property type="term" value="F:protein histidine kinase activity"/>
    <property type="evidence" value="ECO:0007669"/>
    <property type="project" value="UniProtKB-EC"/>
</dbReference>
<dbReference type="RefSeq" id="WP_166282911.1">
    <property type="nucleotide sequence ID" value="NZ_JTHE03000084.1"/>
</dbReference>
<organism evidence="9 10">
    <name type="scientific">Lyngbya confervoides BDU141951</name>
    <dbReference type="NCBI Taxonomy" id="1574623"/>
    <lineage>
        <taxon>Bacteria</taxon>
        <taxon>Bacillati</taxon>
        <taxon>Cyanobacteriota</taxon>
        <taxon>Cyanophyceae</taxon>
        <taxon>Oscillatoriophycideae</taxon>
        <taxon>Oscillatoriales</taxon>
        <taxon>Microcoleaceae</taxon>
        <taxon>Lyngbya</taxon>
    </lineage>
</organism>
<dbReference type="InterPro" id="IPR036097">
    <property type="entry name" value="HisK_dim/P_sf"/>
</dbReference>
<evidence type="ECO:0000256" key="1">
    <source>
        <dbReference type="ARBA" id="ARBA00000085"/>
    </source>
</evidence>
<feature type="transmembrane region" description="Helical" evidence="7">
    <location>
        <begin position="30"/>
        <end position="47"/>
    </location>
</feature>
<keyword evidence="3" id="KW-0597">Phosphoprotein</keyword>
<keyword evidence="7" id="KW-0812">Transmembrane</keyword>
<dbReference type="CDD" id="cd00075">
    <property type="entry name" value="HATPase"/>
    <property type="match status" value="1"/>
</dbReference>
<accession>A0ABD4T5T4</accession>
<dbReference type="InterPro" id="IPR003594">
    <property type="entry name" value="HATPase_dom"/>
</dbReference>
<dbReference type="SUPFAM" id="SSF47384">
    <property type="entry name" value="Homodimeric domain of signal transducing histidine kinase"/>
    <property type="match status" value="1"/>
</dbReference>
<evidence type="ECO:0000256" key="7">
    <source>
        <dbReference type="SAM" id="Phobius"/>
    </source>
</evidence>
<evidence type="ECO:0000256" key="2">
    <source>
        <dbReference type="ARBA" id="ARBA00012438"/>
    </source>
</evidence>
<dbReference type="AlphaFoldDB" id="A0ABD4T5T4"/>
<comment type="catalytic activity">
    <reaction evidence="1">
        <text>ATP + protein L-histidine = ADP + protein N-phospho-L-histidine.</text>
        <dbReference type="EC" id="2.7.13.3"/>
    </reaction>
</comment>